<evidence type="ECO:0000313" key="2">
    <source>
        <dbReference type="Proteomes" id="UP000325516"/>
    </source>
</evidence>
<dbReference type="KEGG" id="mlz:F6J85_16130"/>
<reference evidence="2" key="1">
    <citation type="submission" date="2019-09" db="EMBL/GenBank/DDBJ databases">
        <title>Mumia zhuanghuii sp. nov. isolated from the intestinal contents of plateau pika (Ochotona curzoniae) in the Qinghai-Tibet plateau of China.</title>
        <authorList>
            <person name="Tian Z."/>
        </authorList>
    </citation>
    <scope>NUCLEOTIDE SEQUENCE [LARGE SCALE GENOMIC DNA]</scope>
    <source>
        <strain evidence="2">L-031</strain>
    </source>
</reference>
<protein>
    <submittedName>
        <fullName evidence="1">Uncharacterized protein</fullName>
    </submittedName>
</protein>
<proteinExistence type="predicted"/>
<dbReference type="AlphaFoldDB" id="A0A5J6L7R6"/>
<accession>A0A5J6L7R6</accession>
<name>A0A5J6L7R6_9MICO</name>
<dbReference type="Proteomes" id="UP000325516">
    <property type="component" value="Chromosome"/>
</dbReference>
<evidence type="ECO:0000313" key="1">
    <source>
        <dbReference type="EMBL" id="QEW04456.1"/>
    </source>
</evidence>
<organism evidence="1 2">
    <name type="scientific">Microbacterium lushaniae</name>
    <dbReference type="NCBI Taxonomy" id="2614639"/>
    <lineage>
        <taxon>Bacteria</taxon>
        <taxon>Bacillati</taxon>
        <taxon>Actinomycetota</taxon>
        <taxon>Actinomycetes</taxon>
        <taxon>Micrococcales</taxon>
        <taxon>Microbacteriaceae</taxon>
        <taxon>Microbacterium</taxon>
    </lineage>
</organism>
<sequence length="147" mass="16284">MVTLLLDSTQLEVVLSTVERALSFRRRNIVVPREQMVKAQLTDDAWTWLRGVPSPGTYLPSAVAMGSWKSAFGADFALIRRRRPGVVIDLSGHEEFERLILTTRHGVALMRALRLDVADEPEDVAVLATSTAPKVRRRRPVVAPGVG</sequence>
<gene>
    <name evidence="1" type="ORF">F6J85_16130</name>
</gene>
<keyword evidence="2" id="KW-1185">Reference proteome</keyword>
<dbReference type="RefSeq" id="WP_150926604.1">
    <property type="nucleotide sequence ID" value="NZ_CP044232.1"/>
</dbReference>
<dbReference type="EMBL" id="CP044232">
    <property type="protein sequence ID" value="QEW04456.1"/>
    <property type="molecule type" value="Genomic_DNA"/>
</dbReference>